<dbReference type="SMART" id="SM01014">
    <property type="entry name" value="ARID"/>
    <property type="match status" value="1"/>
</dbReference>
<feature type="domain" description="JmjC" evidence="10">
    <location>
        <begin position="506"/>
        <end position="718"/>
    </location>
</feature>
<evidence type="ECO:0000256" key="5">
    <source>
        <dbReference type="ARBA" id="ARBA00023242"/>
    </source>
</evidence>
<sequence length="1512" mass="171723">MTLEKLPEPFESRKDPPCDGADAPKLPPLGKWNVPSQVPSTPVSHPSLNLPKTSRFRELRGSSSLFPGSAKFRSATGGLPKSKPLNQYQISQVEARKLEWSKSSEPDQNFTSESGWHYVLKKGSVPCFKIPRSQLPDPLTFYEQVESVGSRYGAVILEIIEDPQVTSEPPAIALNPDLFRFKARKQSLRPFQIETRRKLDFYRKLHHFHTMRGDKNLLSNLHKIPSIDRRPLDLYRLRECVLLRGGYQAVCAKKLWAQISRELGYSERASNSLLTTLRSAYTKILADFDEYSLKNDLTGSIAQQDMSSKLHIVLPSSITNEAANSKSKKRGSVGTTIVCDNRAKKRKFVTPKVFELIGTGIEYPRLRDVLQYKGCVTKFETLTDRRKHITRPSTSTLPSYDFSFWKNTTEIYDKSLYETSDSPIYTLTQFCEKSHLHSKQFFERCAERLPVAISDYHRFNVDSFERLFFQVLSDIGVSCDVDTAINLPARIHGSGFTSVSHNGDDMHNANSWALKNISVSEKSALCFLNADYGDQVYSHLDVGMLFSVKGWAVEDNFLPAVDYHHVGSSKLWYIIPPHDLEKFEQLISNSKGNINSSKAKTDTINDGNFQESVLYQCFSDTTPDSLPSGRPTRINTHSIHPVNITFEHLSSDIQFPPEVFEEHNIEVLKVVQNPRSYLFKFPKTYTMNLHSGFNVSENVHFAPASWLKVVLDSEAWLSNHGILPAINPFQLSYNIISQCKSKSLVSKAREIFLPLVADELKARNEFNRMTSDIKVYTNTFDYISDLNFASTGASKVLLTNESDCITLSLRQFLDNSRIENGTLHVFGRDLESEQISLSLHLLYPSENLEFLLQEDQARLKAAATFYTHEINREEDTKAEIIQSYTKLVGRNGGESRIRLDEINMYTEALSEVQASLSKPFNQIISEVRAIRSKCVQFLKSVNGVQQELWLPEVNSGFALHEISVPRFQHSAAELFKLQNELQHLSVEFTEMHDIFDLCRRVKEYQNFCKDALQKEDLDLLQNAYMRGLSLGISSKYHKLLARTIGEKLWLKEYEKVFSNNLDLSSQDAKSYNIKDLPVFLNYGLRYVRGKNHSDKFHEVRRAILVSQNVLSELKGLFKKKTSRIPAEKLQELFTTINKHPHLIDARLSDALEAILKAFDSSKQSFASSFTKLSTNDQFLIQLGADATAETLCELNLLDKFDGSTSDHRLTLQEVPNKSIFSKHIKDCRAWLHVLLTIVPKKQSWAKILLSTEQCMGNKADTWNAPTSVHDEKEGFYCFCRRGDFGSTMVACEICGEWYHMTCINKGKWSLGSSESSVFVCPICCARDVPNINAVRYDDLQKLILESSRLKIIPDRQLLSEVFQVFKIAAAFRRELRESMFESDGRLKLDVPLSKVKYYVRKLTGSGVKMIQEEEALRSACREHDALRIQAFLLGKINVVTGFEVTDQKVSSPAAAASEKAPTKFIEQHKSNGNDDKVEETAKAEKSELMSETSKSIYAPTSEPSSQPYIQNP</sequence>
<dbReference type="InterPro" id="IPR019786">
    <property type="entry name" value="Zinc_finger_PHD-type_CS"/>
</dbReference>
<evidence type="ECO:0000313" key="12">
    <source>
        <dbReference type="Proteomes" id="UP000191144"/>
    </source>
</evidence>
<feature type="compositionally biased region" description="Basic and acidic residues" evidence="7">
    <location>
        <begin position="1465"/>
        <end position="1488"/>
    </location>
</feature>
<evidence type="ECO:0000256" key="7">
    <source>
        <dbReference type="SAM" id="MobiDB-lite"/>
    </source>
</evidence>
<dbReference type="PROSITE" id="PS50016">
    <property type="entry name" value="ZF_PHD_2"/>
    <property type="match status" value="1"/>
</dbReference>
<evidence type="ECO:0000259" key="10">
    <source>
        <dbReference type="PROSITE" id="PS51184"/>
    </source>
</evidence>
<dbReference type="Pfam" id="PF08429">
    <property type="entry name" value="PLU-1"/>
    <property type="match status" value="1"/>
</dbReference>
<dbReference type="InterPro" id="IPR013083">
    <property type="entry name" value="Znf_RING/FYVE/PHD"/>
</dbReference>
<dbReference type="Gene3D" id="2.60.120.650">
    <property type="entry name" value="Cupin"/>
    <property type="match status" value="1"/>
</dbReference>
<name>A0A1G4IV92_9SACH</name>
<dbReference type="SMART" id="SM00558">
    <property type="entry name" value="JmjC"/>
    <property type="match status" value="1"/>
</dbReference>
<dbReference type="PANTHER" id="PTHR10694:SF113">
    <property type="entry name" value="PROTEIN JUMONJI"/>
    <property type="match status" value="1"/>
</dbReference>
<gene>
    <name evidence="11" type="ORF">LAME_0B04962G</name>
</gene>
<dbReference type="Gene3D" id="1.10.150.60">
    <property type="entry name" value="ARID DNA-binding domain"/>
    <property type="match status" value="1"/>
</dbReference>
<dbReference type="PROSITE" id="PS01359">
    <property type="entry name" value="ZF_PHD_1"/>
    <property type="match status" value="1"/>
</dbReference>
<dbReference type="InterPro" id="IPR003347">
    <property type="entry name" value="JmjC_dom"/>
</dbReference>
<dbReference type="GO" id="GO:0005634">
    <property type="term" value="C:nucleus"/>
    <property type="evidence" value="ECO:0007669"/>
    <property type="project" value="UniProtKB-SubCell"/>
</dbReference>
<evidence type="ECO:0000313" key="11">
    <source>
        <dbReference type="EMBL" id="SCU80908.1"/>
    </source>
</evidence>
<feature type="region of interest" description="Disordered" evidence="7">
    <location>
        <begin position="1"/>
        <end position="54"/>
    </location>
</feature>
<keyword evidence="4" id="KW-0862">Zinc</keyword>
<dbReference type="InterPro" id="IPR019787">
    <property type="entry name" value="Znf_PHD-finger"/>
</dbReference>
<dbReference type="InterPro" id="IPR001606">
    <property type="entry name" value="ARID_dom"/>
</dbReference>
<dbReference type="SUPFAM" id="SSF46774">
    <property type="entry name" value="ARID-like"/>
    <property type="match status" value="1"/>
</dbReference>
<dbReference type="GO" id="GO:0006338">
    <property type="term" value="P:chromatin remodeling"/>
    <property type="evidence" value="ECO:0007669"/>
    <property type="project" value="TreeGrafter"/>
</dbReference>
<dbReference type="InterPro" id="IPR001965">
    <property type="entry name" value="Znf_PHD"/>
</dbReference>
<proteinExistence type="predicted"/>
<evidence type="ECO:0000259" key="8">
    <source>
        <dbReference type="PROSITE" id="PS50016"/>
    </source>
</evidence>
<evidence type="ECO:0000256" key="2">
    <source>
        <dbReference type="ARBA" id="ARBA00022723"/>
    </source>
</evidence>
<accession>A0A1G4IV92</accession>
<feature type="domain" description="PHD-type" evidence="8">
    <location>
        <begin position="1274"/>
        <end position="1326"/>
    </location>
</feature>
<feature type="compositionally biased region" description="Basic and acidic residues" evidence="7">
    <location>
        <begin position="1"/>
        <end position="17"/>
    </location>
</feature>
<evidence type="ECO:0000259" key="9">
    <source>
        <dbReference type="PROSITE" id="PS51011"/>
    </source>
</evidence>
<evidence type="ECO:0000256" key="6">
    <source>
        <dbReference type="PROSITE-ProRule" id="PRU00146"/>
    </source>
</evidence>
<dbReference type="InterPro" id="IPR036431">
    <property type="entry name" value="ARID_dom_sf"/>
</dbReference>
<reference evidence="12" key="1">
    <citation type="submission" date="2016-03" db="EMBL/GenBank/DDBJ databases">
        <authorList>
            <person name="Devillers Hugo."/>
        </authorList>
    </citation>
    <scope>NUCLEOTIDE SEQUENCE [LARGE SCALE GENOMIC DNA]</scope>
</reference>
<feature type="compositionally biased region" description="Polar residues" evidence="7">
    <location>
        <begin position="1501"/>
        <end position="1512"/>
    </location>
</feature>
<dbReference type="InterPro" id="IPR011011">
    <property type="entry name" value="Znf_FYVE_PHD"/>
</dbReference>
<dbReference type="GO" id="GO:0003677">
    <property type="term" value="F:DNA binding"/>
    <property type="evidence" value="ECO:0007669"/>
    <property type="project" value="InterPro"/>
</dbReference>
<dbReference type="SMART" id="SM00249">
    <property type="entry name" value="PHD"/>
    <property type="match status" value="1"/>
</dbReference>
<dbReference type="OrthoDB" id="1678912at2759"/>
<evidence type="ECO:0000256" key="1">
    <source>
        <dbReference type="ARBA" id="ARBA00004123"/>
    </source>
</evidence>
<dbReference type="Pfam" id="PF01388">
    <property type="entry name" value="ARID"/>
    <property type="match status" value="1"/>
</dbReference>
<dbReference type="Gene3D" id="3.30.40.10">
    <property type="entry name" value="Zinc/RING finger domain, C3HC4 (zinc finger)"/>
    <property type="match status" value="1"/>
</dbReference>
<dbReference type="SUPFAM" id="SSF51197">
    <property type="entry name" value="Clavaminate synthase-like"/>
    <property type="match status" value="1"/>
</dbReference>
<dbReference type="SMART" id="SM00501">
    <property type="entry name" value="BRIGHT"/>
    <property type="match status" value="1"/>
</dbReference>
<dbReference type="GO" id="GO:0008270">
    <property type="term" value="F:zinc ion binding"/>
    <property type="evidence" value="ECO:0007669"/>
    <property type="project" value="UniProtKB-KW"/>
</dbReference>
<dbReference type="GO" id="GO:0010468">
    <property type="term" value="P:regulation of gene expression"/>
    <property type="evidence" value="ECO:0007669"/>
    <property type="project" value="TreeGrafter"/>
</dbReference>
<comment type="subcellular location">
    <subcellularLocation>
        <location evidence="1">Nucleus</location>
    </subcellularLocation>
</comment>
<keyword evidence="5" id="KW-0539">Nucleus</keyword>
<dbReference type="Pfam" id="PF00628">
    <property type="entry name" value="PHD"/>
    <property type="match status" value="1"/>
</dbReference>
<dbReference type="PROSITE" id="PS51184">
    <property type="entry name" value="JMJC"/>
    <property type="match status" value="1"/>
</dbReference>
<dbReference type="PROSITE" id="PS51011">
    <property type="entry name" value="ARID"/>
    <property type="match status" value="1"/>
</dbReference>
<dbReference type="GO" id="GO:0000785">
    <property type="term" value="C:chromatin"/>
    <property type="evidence" value="ECO:0007669"/>
    <property type="project" value="TreeGrafter"/>
</dbReference>
<protein>
    <submittedName>
        <fullName evidence="11">LAME_0B04962g1_1</fullName>
    </submittedName>
</protein>
<dbReference type="InterPro" id="IPR013637">
    <property type="entry name" value="Lys_sp_deMease-like_dom"/>
</dbReference>
<dbReference type="Proteomes" id="UP000191144">
    <property type="component" value="Chromosome B"/>
</dbReference>
<dbReference type="SUPFAM" id="SSF57903">
    <property type="entry name" value="FYVE/PHD zinc finger"/>
    <property type="match status" value="1"/>
</dbReference>
<evidence type="ECO:0000256" key="4">
    <source>
        <dbReference type="ARBA" id="ARBA00022833"/>
    </source>
</evidence>
<feature type="region of interest" description="Disordered" evidence="7">
    <location>
        <begin position="1450"/>
        <end position="1512"/>
    </location>
</feature>
<dbReference type="PANTHER" id="PTHR10694">
    <property type="entry name" value="LYSINE-SPECIFIC DEMETHYLASE"/>
    <property type="match status" value="1"/>
</dbReference>
<keyword evidence="2" id="KW-0479">Metal-binding</keyword>
<feature type="compositionally biased region" description="Polar residues" evidence="7">
    <location>
        <begin position="34"/>
        <end position="52"/>
    </location>
</feature>
<dbReference type="CDD" id="cd16100">
    <property type="entry name" value="ARID"/>
    <property type="match status" value="1"/>
</dbReference>
<keyword evidence="3 6" id="KW-0863">Zinc-finger</keyword>
<feature type="domain" description="ARID" evidence="9">
    <location>
        <begin position="195"/>
        <end position="293"/>
    </location>
</feature>
<keyword evidence="12" id="KW-1185">Reference proteome</keyword>
<dbReference type="Pfam" id="PF02373">
    <property type="entry name" value="JmjC"/>
    <property type="match status" value="2"/>
</dbReference>
<dbReference type="CDD" id="cd15518">
    <property type="entry name" value="PHD_Ecm5p_Lid2p_like"/>
    <property type="match status" value="1"/>
</dbReference>
<evidence type="ECO:0000256" key="3">
    <source>
        <dbReference type="ARBA" id="ARBA00022771"/>
    </source>
</evidence>
<dbReference type="EMBL" id="LT598478">
    <property type="protein sequence ID" value="SCU80908.1"/>
    <property type="molecule type" value="Genomic_DNA"/>
</dbReference>
<organism evidence="11 12">
    <name type="scientific">Lachancea meyersii CBS 8951</name>
    <dbReference type="NCBI Taxonomy" id="1266667"/>
    <lineage>
        <taxon>Eukaryota</taxon>
        <taxon>Fungi</taxon>
        <taxon>Dikarya</taxon>
        <taxon>Ascomycota</taxon>
        <taxon>Saccharomycotina</taxon>
        <taxon>Saccharomycetes</taxon>
        <taxon>Saccharomycetales</taxon>
        <taxon>Saccharomycetaceae</taxon>
        <taxon>Lachancea</taxon>
    </lineage>
</organism>